<keyword evidence="6" id="KW-1185">Reference proteome</keyword>
<sequence>MLLRGASRVLRTGRNALVLLGLPLLLSANVANRAMPASSATAPTRDDPASITTSHGYAVFGKLKYPAGFTHLDYVNPNAPKGGTYRFANGGTFDSLNYFSVMGTAPFALTFIYDSLMQRSLDEPASYYGLIAETISYPRDFAWAEFRMRPQARWHDGQPITPEDVIFTVKAFGGLVAPAYRRISQSIDKVVKTGPRSVRVYFKLKNNPTMPSIVAQMPILPAHYYRSRDFTRPTLDPPLVSGPYKIGRFSAGRWIELVRVKDYWAANLPINKGRFNFDIVRHDYYRDVNMMQQAFLTGQADWRTELAPSRWAAQDRMPVYRNRNIVRATVPYANGAYYQSIFLNSRVPQLADRRVRKAVLLAYDYEWVKRVVLGGYYGRLRSYFANTPFTAEGSLPNAEELALLAPYRKQLPPEVFTRPPSLPVGGTWDLRRRNLIEAAALLRQAGYRYQDGKLIDPRTGRQMVLTLSAASALYDRQVSLFLANLRSLGIAAEYRAFDTSQFRNRVRNYDYDMMITAPLFAPLAAPGLEMMQAWSSKAAGTPASTNYAGIRSPAVDALVRTIATARERHTIIAAMRALDRVAMWGYYSVPLQHIFPAPLGEMPIAYWNKFGRPPVEPTYYFPMMLMEHWWIDKAKEAKLSYGDYARRRAGL</sequence>
<dbReference type="Proteomes" id="UP001138757">
    <property type="component" value="Unassembled WGS sequence"/>
</dbReference>
<evidence type="ECO:0000256" key="1">
    <source>
        <dbReference type="ARBA" id="ARBA00004418"/>
    </source>
</evidence>
<reference evidence="5" key="1">
    <citation type="submission" date="2021-05" db="EMBL/GenBank/DDBJ databases">
        <title>Genome of Sphingobium sp. strain.</title>
        <authorList>
            <person name="Fan R."/>
        </authorList>
    </citation>
    <scope>NUCLEOTIDE SEQUENCE</scope>
    <source>
        <strain evidence="5">H33</strain>
    </source>
</reference>
<gene>
    <name evidence="5" type="ORF">KK488_12900</name>
</gene>
<keyword evidence="3" id="KW-0732">Signal</keyword>
<dbReference type="GO" id="GO:1904680">
    <property type="term" value="F:peptide transmembrane transporter activity"/>
    <property type="evidence" value="ECO:0007669"/>
    <property type="project" value="TreeGrafter"/>
</dbReference>
<dbReference type="AlphaFoldDB" id="A0A9X1IS64"/>
<dbReference type="GO" id="GO:0030288">
    <property type="term" value="C:outer membrane-bounded periplasmic space"/>
    <property type="evidence" value="ECO:0007669"/>
    <property type="project" value="TreeGrafter"/>
</dbReference>
<comment type="caution">
    <text evidence="5">The sequence shown here is derived from an EMBL/GenBank/DDBJ whole genome shotgun (WGS) entry which is preliminary data.</text>
</comment>
<comment type="subcellular location">
    <subcellularLocation>
        <location evidence="1">Periplasm</location>
    </subcellularLocation>
</comment>
<feature type="domain" description="Solute-binding protein family 5" evidence="4">
    <location>
        <begin position="131"/>
        <end position="519"/>
    </location>
</feature>
<evidence type="ECO:0000259" key="4">
    <source>
        <dbReference type="Pfam" id="PF00496"/>
    </source>
</evidence>
<dbReference type="PANTHER" id="PTHR30290:SF64">
    <property type="entry name" value="ABC TRANSPORTER PERIPLASMIC BINDING PROTEIN"/>
    <property type="match status" value="1"/>
</dbReference>
<dbReference type="Pfam" id="PF00496">
    <property type="entry name" value="SBP_bac_5"/>
    <property type="match status" value="1"/>
</dbReference>
<name>A0A9X1IS64_9SPHN</name>
<dbReference type="Gene3D" id="3.40.190.10">
    <property type="entry name" value="Periplasmic binding protein-like II"/>
    <property type="match status" value="1"/>
</dbReference>
<dbReference type="GO" id="GO:0043190">
    <property type="term" value="C:ATP-binding cassette (ABC) transporter complex"/>
    <property type="evidence" value="ECO:0007669"/>
    <property type="project" value="InterPro"/>
</dbReference>
<dbReference type="InterPro" id="IPR039424">
    <property type="entry name" value="SBP_5"/>
</dbReference>
<evidence type="ECO:0000256" key="2">
    <source>
        <dbReference type="ARBA" id="ARBA00005695"/>
    </source>
</evidence>
<evidence type="ECO:0000256" key="3">
    <source>
        <dbReference type="ARBA" id="ARBA00022729"/>
    </source>
</evidence>
<dbReference type="InterPro" id="IPR000914">
    <property type="entry name" value="SBP_5_dom"/>
</dbReference>
<dbReference type="PIRSF" id="PIRSF002741">
    <property type="entry name" value="MppA"/>
    <property type="match status" value="1"/>
</dbReference>
<dbReference type="GO" id="GO:0042884">
    <property type="term" value="P:microcin transport"/>
    <property type="evidence" value="ECO:0007669"/>
    <property type="project" value="TreeGrafter"/>
</dbReference>
<dbReference type="RefSeq" id="WP_214624100.1">
    <property type="nucleotide sequence ID" value="NZ_JAHGAW010000008.1"/>
</dbReference>
<dbReference type="GO" id="GO:0015833">
    <property type="term" value="P:peptide transport"/>
    <property type="evidence" value="ECO:0007669"/>
    <property type="project" value="TreeGrafter"/>
</dbReference>
<dbReference type="PANTHER" id="PTHR30290">
    <property type="entry name" value="PERIPLASMIC BINDING COMPONENT OF ABC TRANSPORTER"/>
    <property type="match status" value="1"/>
</dbReference>
<dbReference type="CDD" id="cd08497">
    <property type="entry name" value="MbnE-like"/>
    <property type="match status" value="1"/>
</dbReference>
<organism evidence="5 6">
    <name type="scientific">Sphingobium nicotianae</name>
    <dbReference type="NCBI Taxonomy" id="2782607"/>
    <lineage>
        <taxon>Bacteria</taxon>
        <taxon>Pseudomonadati</taxon>
        <taxon>Pseudomonadota</taxon>
        <taxon>Alphaproteobacteria</taxon>
        <taxon>Sphingomonadales</taxon>
        <taxon>Sphingomonadaceae</taxon>
        <taxon>Sphingobium</taxon>
    </lineage>
</organism>
<dbReference type="InterPro" id="IPR030678">
    <property type="entry name" value="Peptide/Ni-bd"/>
</dbReference>
<evidence type="ECO:0000313" key="6">
    <source>
        <dbReference type="Proteomes" id="UP001138757"/>
    </source>
</evidence>
<proteinExistence type="inferred from homology"/>
<accession>A0A9X1IS64</accession>
<dbReference type="SUPFAM" id="SSF53850">
    <property type="entry name" value="Periplasmic binding protein-like II"/>
    <property type="match status" value="1"/>
</dbReference>
<evidence type="ECO:0000313" key="5">
    <source>
        <dbReference type="EMBL" id="MBT2187845.1"/>
    </source>
</evidence>
<dbReference type="EMBL" id="JAHGAW010000008">
    <property type="protein sequence ID" value="MBT2187845.1"/>
    <property type="molecule type" value="Genomic_DNA"/>
</dbReference>
<comment type="similarity">
    <text evidence="2">Belongs to the bacterial solute-binding protein 5 family.</text>
</comment>
<dbReference type="Gene3D" id="3.10.105.10">
    <property type="entry name" value="Dipeptide-binding Protein, Domain 3"/>
    <property type="match status" value="1"/>
</dbReference>
<protein>
    <submittedName>
        <fullName evidence="5">Extracellular solute-binding protein</fullName>
    </submittedName>
</protein>